<accession>A0A8X7WEC6</accession>
<protein>
    <submittedName>
        <fullName evidence="1">Uncharacterized protein</fullName>
    </submittedName>
</protein>
<evidence type="ECO:0000313" key="2">
    <source>
        <dbReference type="Proteomes" id="UP000886595"/>
    </source>
</evidence>
<sequence length="164" mass="18761">MIYLSSGEPNRSARNRDRSYYVLVYLGVEEQKVLKCVLMNQRGSHSKIHHTEEDSGCSTEGRREEDSFYTNNIWGTSHTHLEARKPIVCGLSARGIIPPLPQKDTDDDVADITPNEVEVVEISDEEEEEEEDMVELSSEEYRSNMGYLSRVEESKMTLHESEGF</sequence>
<organism evidence="1 2">
    <name type="scientific">Brassica carinata</name>
    <name type="common">Ethiopian mustard</name>
    <name type="synonym">Abyssinian cabbage</name>
    <dbReference type="NCBI Taxonomy" id="52824"/>
    <lineage>
        <taxon>Eukaryota</taxon>
        <taxon>Viridiplantae</taxon>
        <taxon>Streptophyta</taxon>
        <taxon>Embryophyta</taxon>
        <taxon>Tracheophyta</taxon>
        <taxon>Spermatophyta</taxon>
        <taxon>Magnoliopsida</taxon>
        <taxon>eudicotyledons</taxon>
        <taxon>Gunneridae</taxon>
        <taxon>Pentapetalae</taxon>
        <taxon>rosids</taxon>
        <taxon>malvids</taxon>
        <taxon>Brassicales</taxon>
        <taxon>Brassicaceae</taxon>
        <taxon>Brassiceae</taxon>
        <taxon>Brassica</taxon>
    </lineage>
</organism>
<gene>
    <name evidence="1" type="ORF">Bca52824_010058</name>
</gene>
<evidence type="ECO:0000313" key="1">
    <source>
        <dbReference type="EMBL" id="KAG2327330.1"/>
    </source>
</evidence>
<reference evidence="1 2" key="1">
    <citation type="submission" date="2020-02" db="EMBL/GenBank/DDBJ databases">
        <authorList>
            <person name="Ma Q."/>
            <person name="Huang Y."/>
            <person name="Song X."/>
            <person name="Pei D."/>
        </authorList>
    </citation>
    <scope>NUCLEOTIDE SEQUENCE [LARGE SCALE GENOMIC DNA]</scope>
    <source>
        <strain evidence="1">Sxm20200214</strain>
        <tissue evidence="1">Leaf</tissue>
    </source>
</reference>
<dbReference type="Proteomes" id="UP000886595">
    <property type="component" value="Unassembled WGS sequence"/>
</dbReference>
<proteinExistence type="predicted"/>
<name>A0A8X7WEC6_BRACI</name>
<keyword evidence="2" id="KW-1185">Reference proteome</keyword>
<dbReference type="OrthoDB" id="10513326at2759"/>
<dbReference type="EMBL" id="JAAMPC010000002">
    <property type="protein sequence ID" value="KAG2327330.1"/>
    <property type="molecule type" value="Genomic_DNA"/>
</dbReference>
<comment type="caution">
    <text evidence="1">The sequence shown here is derived from an EMBL/GenBank/DDBJ whole genome shotgun (WGS) entry which is preliminary data.</text>
</comment>
<dbReference type="AlphaFoldDB" id="A0A8X7WEC6"/>